<reference evidence="1" key="1">
    <citation type="submission" date="2021-06" db="EMBL/GenBank/DDBJ databases">
        <authorList>
            <person name="Kallberg Y."/>
            <person name="Tangrot J."/>
            <person name="Rosling A."/>
        </authorList>
    </citation>
    <scope>NUCLEOTIDE SEQUENCE</scope>
    <source>
        <strain evidence="1">MA461A</strain>
    </source>
</reference>
<sequence>SNYISQIQDFIGLLIKNGAAYQRAGEERVKLLQQIRKAIMISYSEKRPQPEKIDPRPGEPEDLVDIPNVPFLLMNCQEKMSKSLGNVISAKQFCQKYGANVLRYLILNAQYNQVINLSEELIRQATKIVVQNTTPLQQEIVANLLNNLNTVK</sequence>
<evidence type="ECO:0000313" key="1">
    <source>
        <dbReference type="EMBL" id="CAG8815146.1"/>
    </source>
</evidence>
<feature type="non-terminal residue" evidence="1">
    <location>
        <position position="1"/>
    </location>
</feature>
<proteinExistence type="predicted"/>
<protein>
    <submittedName>
        <fullName evidence="1">25306_t:CDS:1</fullName>
    </submittedName>
</protein>
<dbReference type="Proteomes" id="UP000789920">
    <property type="component" value="Unassembled WGS sequence"/>
</dbReference>
<name>A0ACA9RY65_9GLOM</name>
<keyword evidence="2" id="KW-1185">Reference proteome</keyword>
<gene>
    <name evidence="1" type="ORF">RPERSI_LOCUS24148</name>
</gene>
<comment type="caution">
    <text evidence="1">The sequence shown here is derived from an EMBL/GenBank/DDBJ whole genome shotgun (WGS) entry which is preliminary data.</text>
</comment>
<evidence type="ECO:0000313" key="2">
    <source>
        <dbReference type="Proteomes" id="UP000789920"/>
    </source>
</evidence>
<dbReference type="EMBL" id="CAJVQC010076942">
    <property type="protein sequence ID" value="CAG8815146.1"/>
    <property type="molecule type" value="Genomic_DNA"/>
</dbReference>
<accession>A0ACA9RY65</accession>
<feature type="non-terminal residue" evidence="1">
    <location>
        <position position="152"/>
    </location>
</feature>
<organism evidence="1 2">
    <name type="scientific">Racocetra persica</name>
    <dbReference type="NCBI Taxonomy" id="160502"/>
    <lineage>
        <taxon>Eukaryota</taxon>
        <taxon>Fungi</taxon>
        <taxon>Fungi incertae sedis</taxon>
        <taxon>Mucoromycota</taxon>
        <taxon>Glomeromycotina</taxon>
        <taxon>Glomeromycetes</taxon>
        <taxon>Diversisporales</taxon>
        <taxon>Gigasporaceae</taxon>
        <taxon>Racocetra</taxon>
    </lineage>
</organism>